<dbReference type="InterPro" id="IPR028082">
    <property type="entry name" value="Peripla_BP_I"/>
</dbReference>
<evidence type="ECO:0000256" key="4">
    <source>
        <dbReference type="ARBA" id="ARBA00023163"/>
    </source>
</evidence>
<proteinExistence type="predicted"/>
<dbReference type="Gene3D" id="3.40.50.2300">
    <property type="match status" value="2"/>
</dbReference>
<keyword evidence="2" id="KW-0805">Transcription regulation</keyword>
<keyword evidence="3" id="KW-0238">DNA-binding</keyword>
<dbReference type="AlphaFoldDB" id="A0A7C1FVJ4"/>
<reference evidence="6" key="1">
    <citation type="journal article" date="2020" name="mSystems">
        <title>Genome- and Community-Level Interaction Insights into Carbon Utilization and Element Cycling Functions of Hydrothermarchaeota in Hydrothermal Sediment.</title>
        <authorList>
            <person name="Zhou Z."/>
            <person name="Liu Y."/>
            <person name="Xu W."/>
            <person name="Pan J."/>
            <person name="Luo Z.H."/>
            <person name="Li M."/>
        </authorList>
    </citation>
    <scope>NUCLEOTIDE SEQUENCE [LARGE SCALE GENOMIC DNA]</scope>
    <source>
        <strain evidence="6">SpSt-289</strain>
    </source>
</reference>
<dbReference type="PANTHER" id="PTHR30146">
    <property type="entry name" value="LACI-RELATED TRANSCRIPTIONAL REPRESSOR"/>
    <property type="match status" value="1"/>
</dbReference>
<comment type="caution">
    <text evidence="6">The sequence shown here is derived from an EMBL/GenBank/DDBJ whole genome shotgun (WGS) entry which is preliminary data.</text>
</comment>
<dbReference type="PROSITE" id="PS50932">
    <property type="entry name" value="HTH_LACI_2"/>
    <property type="match status" value="1"/>
</dbReference>
<dbReference type="InterPro" id="IPR010982">
    <property type="entry name" value="Lambda_DNA-bd_dom_sf"/>
</dbReference>
<dbReference type="SMART" id="SM00354">
    <property type="entry name" value="HTH_LACI"/>
    <property type="match status" value="1"/>
</dbReference>
<dbReference type="InterPro" id="IPR000843">
    <property type="entry name" value="HTH_LacI"/>
</dbReference>
<dbReference type="Pfam" id="PF00356">
    <property type="entry name" value="LacI"/>
    <property type="match status" value="1"/>
</dbReference>
<feature type="domain" description="HTH lacI-type" evidence="5">
    <location>
        <begin position="12"/>
        <end position="69"/>
    </location>
</feature>
<dbReference type="GO" id="GO:0000976">
    <property type="term" value="F:transcription cis-regulatory region binding"/>
    <property type="evidence" value="ECO:0007669"/>
    <property type="project" value="TreeGrafter"/>
</dbReference>
<organism evidence="6">
    <name type="scientific">Caldilinea aerophila</name>
    <dbReference type="NCBI Taxonomy" id="133453"/>
    <lineage>
        <taxon>Bacteria</taxon>
        <taxon>Bacillati</taxon>
        <taxon>Chloroflexota</taxon>
        <taxon>Caldilineae</taxon>
        <taxon>Caldilineales</taxon>
        <taxon>Caldilineaceae</taxon>
        <taxon>Caldilinea</taxon>
    </lineage>
</organism>
<protein>
    <submittedName>
        <fullName evidence="6">LacI family transcriptional regulator</fullName>
    </submittedName>
</protein>
<keyword evidence="1" id="KW-0678">Repressor</keyword>
<dbReference type="Gene3D" id="1.10.260.40">
    <property type="entry name" value="lambda repressor-like DNA-binding domains"/>
    <property type="match status" value="1"/>
</dbReference>
<dbReference type="SUPFAM" id="SSF53822">
    <property type="entry name" value="Periplasmic binding protein-like I"/>
    <property type="match status" value="1"/>
</dbReference>
<dbReference type="CDD" id="cd06267">
    <property type="entry name" value="PBP1_LacI_sugar_binding-like"/>
    <property type="match status" value="1"/>
</dbReference>
<gene>
    <name evidence="6" type="ORF">ENQ20_13640</name>
</gene>
<name>A0A7C1FVJ4_9CHLR</name>
<evidence type="ECO:0000313" key="6">
    <source>
        <dbReference type="EMBL" id="HDX32511.1"/>
    </source>
</evidence>
<evidence type="ECO:0000256" key="1">
    <source>
        <dbReference type="ARBA" id="ARBA00022491"/>
    </source>
</evidence>
<keyword evidence="4" id="KW-0804">Transcription</keyword>
<dbReference type="CDD" id="cd01392">
    <property type="entry name" value="HTH_LacI"/>
    <property type="match status" value="1"/>
</dbReference>
<sequence length="345" mass="38575">MSRPSSSQKKTVTMRDVARFANVSQSTVSRVLSGVEGGIPIGEETRRRVLEAVEALGYYPNLHAGSLRGQKTFMIAMMIADIGNPFYHPMVRAVQDVAHAHRYDVMIANTDHTREGEEMFIESVIRRPVDGVIMVPYHVAEEELEHLIERTGASIVVLGQQIRHPQVDVVFGEDDRALYEAALWLIREKGHRRIGFIGVTEGFSVGARRKAAFLKALQQEHLPIDPELFIVGDWSVESGAWAMQKFLSLPNPPTAVFAINDLMAIGAMEAAQSKGVRIPEEIAIIGFDDIPEATWVRPRLTTVAQYPAEMGRQMAEALFERIQKKYTGAGRRFEVPCRLVIRESV</sequence>
<accession>A0A7C1FVJ4</accession>
<dbReference type="SUPFAM" id="SSF47413">
    <property type="entry name" value="lambda repressor-like DNA-binding domains"/>
    <property type="match status" value="1"/>
</dbReference>
<dbReference type="PROSITE" id="PS00356">
    <property type="entry name" value="HTH_LACI_1"/>
    <property type="match status" value="1"/>
</dbReference>
<dbReference type="Pfam" id="PF13377">
    <property type="entry name" value="Peripla_BP_3"/>
    <property type="match status" value="1"/>
</dbReference>
<dbReference type="PANTHER" id="PTHR30146:SF148">
    <property type="entry name" value="HTH-TYPE TRANSCRIPTIONAL REPRESSOR PURR-RELATED"/>
    <property type="match status" value="1"/>
</dbReference>
<dbReference type="GO" id="GO:0003700">
    <property type="term" value="F:DNA-binding transcription factor activity"/>
    <property type="evidence" value="ECO:0007669"/>
    <property type="project" value="TreeGrafter"/>
</dbReference>
<dbReference type="InterPro" id="IPR046335">
    <property type="entry name" value="LacI/GalR-like_sensor"/>
</dbReference>
<evidence type="ECO:0000259" key="5">
    <source>
        <dbReference type="PROSITE" id="PS50932"/>
    </source>
</evidence>
<dbReference type="EMBL" id="DSMG01000139">
    <property type="protein sequence ID" value="HDX32511.1"/>
    <property type="molecule type" value="Genomic_DNA"/>
</dbReference>
<evidence type="ECO:0000256" key="3">
    <source>
        <dbReference type="ARBA" id="ARBA00023125"/>
    </source>
</evidence>
<evidence type="ECO:0000256" key="2">
    <source>
        <dbReference type="ARBA" id="ARBA00023015"/>
    </source>
</evidence>